<dbReference type="Gene3D" id="3.40.50.300">
    <property type="entry name" value="P-loop containing nucleotide triphosphate hydrolases"/>
    <property type="match status" value="1"/>
</dbReference>
<protein>
    <recommendedName>
        <fullName evidence="1">AAA+ ATPase domain-containing protein</fullName>
    </recommendedName>
</protein>
<evidence type="ECO:0000259" key="1">
    <source>
        <dbReference type="SMART" id="SM00382"/>
    </source>
</evidence>
<dbReference type="Proteomes" id="UP000060778">
    <property type="component" value="Chromosome"/>
</dbReference>
<dbReference type="Pfam" id="PF01935">
    <property type="entry name" value="DUF87"/>
    <property type="match status" value="1"/>
</dbReference>
<organism evidence="2 3">
    <name type="scientific">Ignicoccus islandicus DSM 13165</name>
    <dbReference type="NCBI Taxonomy" id="940295"/>
    <lineage>
        <taxon>Archaea</taxon>
        <taxon>Thermoproteota</taxon>
        <taxon>Thermoprotei</taxon>
        <taxon>Desulfurococcales</taxon>
        <taxon>Desulfurococcaceae</taxon>
        <taxon>Ignicoccus</taxon>
    </lineage>
</organism>
<dbReference type="CDD" id="cd01127">
    <property type="entry name" value="TrwB_TraG_TraD_VirD4"/>
    <property type="match status" value="1"/>
</dbReference>
<dbReference type="SUPFAM" id="SSF52540">
    <property type="entry name" value="P-loop containing nucleoside triphosphate hydrolases"/>
    <property type="match status" value="1"/>
</dbReference>
<dbReference type="PANTHER" id="PTHR30121:SF6">
    <property type="entry name" value="SLR6007 PROTEIN"/>
    <property type="match status" value="1"/>
</dbReference>
<dbReference type="AlphaFoldDB" id="A0A0U3F9T5"/>
<dbReference type="GeneID" id="30680894"/>
<dbReference type="InterPro" id="IPR002789">
    <property type="entry name" value="HerA_central"/>
</dbReference>
<gene>
    <name evidence="2" type="ORF">EYM_07605</name>
</gene>
<dbReference type="KEGG" id="iis:EYM_07605"/>
<accession>A0A0U3F9T5</accession>
<dbReference type="InterPro" id="IPR003593">
    <property type="entry name" value="AAA+_ATPase"/>
</dbReference>
<name>A0A0U3F9T5_9CREN</name>
<reference evidence="2 3" key="1">
    <citation type="submission" date="2013-11" db="EMBL/GenBank/DDBJ databases">
        <title>Comparative genomics of Ignicoccus.</title>
        <authorList>
            <person name="Podar M."/>
        </authorList>
    </citation>
    <scope>NUCLEOTIDE SEQUENCE [LARGE SCALE GENOMIC DNA]</scope>
    <source>
        <strain evidence="2 3">DSM 13165</strain>
    </source>
</reference>
<dbReference type="OrthoDB" id="107033at2157"/>
<sequence>MGIIELLVAIVTPFIICKSGIKPKNRKKVVEEIDSNTVRIRTQRGPIYVKGLRVEDIDSVKLLEEYDEIIRMYTQFLNRLNLDVALEIRLLKKSIDPVSIIKSIERELTHLKVQKMNDPTDIRIELRIGYLEKLLKLYSTSTLPSRIEINYLLYSRGLERLEAEKYTLKNLLSSLFKAQVRDIDSRELKKMVNPKVVKENGIVVPSIALALANPPLESTISDGIYLGIDIESNRIEFIPPTSIRHHIGVIGSTGMGKTTILASLIIRIHLLLSYVNVIVIDPKGDLEYILREMEIPVQVYRFKGTSTLRKEEINRVIENILDEIVNMEPSKDLRKVIVVDEAWLIESNLLEEIAREGRSKGISLIVATQSPSDLSYEIWSNIGTWIVLKLNRLDKDNWICTSLRDYCSYVTLLRKGEALVKFHNGRIKMIRLDVDEVIQSITTNLKSSIPNSFNNLETESGEITNGSSTNA</sequence>
<dbReference type="RefSeq" id="WP_075050476.1">
    <property type="nucleotide sequence ID" value="NZ_CP006867.1"/>
</dbReference>
<dbReference type="EMBL" id="CP006867">
    <property type="protein sequence ID" value="ALU12792.1"/>
    <property type="molecule type" value="Genomic_DNA"/>
</dbReference>
<proteinExistence type="predicted"/>
<dbReference type="SMART" id="SM00382">
    <property type="entry name" value="AAA"/>
    <property type="match status" value="1"/>
</dbReference>
<dbReference type="InterPro" id="IPR027417">
    <property type="entry name" value="P-loop_NTPase"/>
</dbReference>
<evidence type="ECO:0000313" key="2">
    <source>
        <dbReference type="EMBL" id="ALU12792.1"/>
    </source>
</evidence>
<dbReference type="STRING" id="940295.EYM_07605"/>
<evidence type="ECO:0000313" key="3">
    <source>
        <dbReference type="Proteomes" id="UP000060778"/>
    </source>
</evidence>
<dbReference type="PANTHER" id="PTHR30121">
    <property type="entry name" value="UNCHARACTERIZED PROTEIN YJGR-RELATED"/>
    <property type="match status" value="1"/>
</dbReference>
<dbReference type="InterPro" id="IPR051162">
    <property type="entry name" value="T4SS_component"/>
</dbReference>
<keyword evidence="3" id="KW-1185">Reference proteome</keyword>
<feature type="domain" description="AAA+ ATPase" evidence="1">
    <location>
        <begin position="243"/>
        <end position="403"/>
    </location>
</feature>